<dbReference type="SUPFAM" id="SSF53244">
    <property type="entry name" value="MurD-like peptide ligases, peptide-binding domain"/>
    <property type="match status" value="1"/>
</dbReference>
<keyword evidence="3" id="KW-0436">Ligase</keyword>
<dbReference type="SUPFAM" id="SSF53623">
    <property type="entry name" value="MurD-like peptide ligases, catalytic domain"/>
    <property type="match status" value="1"/>
</dbReference>
<evidence type="ECO:0000256" key="6">
    <source>
        <dbReference type="ARBA" id="ARBA00022840"/>
    </source>
</evidence>
<comment type="caution">
    <text evidence="12">The sequence shown here is derived from an EMBL/GenBank/DDBJ whole genome shotgun (WGS) entry which is preliminary data.</text>
</comment>
<dbReference type="GO" id="GO:0046872">
    <property type="term" value="F:metal ion binding"/>
    <property type="evidence" value="ECO:0007669"/>
    <property type="project" value="UniProtKB-KW"/>
</dbReference>
<dbReference type="NCBIfam" id="TIGR01499">
    <property type="entry name" value="folC"/>
    <property type="match status" value="1"/>
</dbReference>
<keyword evidence="7" id="KW-0460">Magnesium</keyword>
<dbReference type="InterPro" id="IPR013221">
    <property type="entry name" value="Mur_ligase_cen"/>
</dbReference>
<feature type="domain" description="Mur ligase C-terminal" evidence="10">
    <location>
        <begin position="352"/>
        <end position="475"/>
    </location>
</feature>
<dbReference type="GO" id="GO:0005524">
    <property type="term" value="F:ATP binding"/>
    <property type="evidence" value="ECO:0007669"/>
    <property type="project" value="UniProtKB-KW"/>
</dbReference>
<evidence type="ECO:0000256" key="2">
    <source>
        <dbReference type="ARBA" id="ARBA00013025"/>
    </source>
</evidence>
<dbReference type="InterPro" id="IPR001645">
    <property type="entry name" value="Folylpolyglutamate_synth"/>
</dbReference>
<accession>A0A6B1DSJ8</accession>
<dbReference type="GO" id="GO:0005737">
    <property type="term" value="C:cytoplasm"/>
    <property type="evidence" value="ECO:0007669"/>
    <property type="project" value="TreeGrafter"/>
</dbReference>
<protein>
    <recommendedName>
        <fullName evidence="2">tetrahydrofolate synthase</fullName>
        <ecNumber evidence="2">6.3.2.17</ecNumber>
    </recommendedName>
    <alternativeName>
        <fullName evidence="8">Tetrahydrofolylpolyglutamate synthase</fullName>
    </alternativeName>
</protein>
<evidence type="ECO:0000256" key="5">
    <source>
        <dbReference type="ARBA" id="ARBA00022741"/>
    </source>
</evidence>
<keyword evidence="5" id="KW-0547">Nucleotide-binding</keyword>
<dbReference type="GO" id="GO:0004326">
    <property type="term" value="F:tetrahydrofolylpolyglutamate synthase activity"/>
    <property type="evidence" value="ECO:0007669"/>
    <property type="project" value="UniProtKB-EC"/>
</dbReference>
<dbReference type="Pfam" id="PF02875">
    <property type="entry name" value="Mur_ligase_C"/>
    <property type="match status" value="1"/>
</dbReference>
<reference evidence="12" key="1">
    <citation type="submission" date="2019-09" db="EMBL/GenBank/DDBJ databases">
        <title>Characterisation of the sponge microbiome using genome-centric metagenomics.</title>
        <authorList>
            <person name="Engelberts J.P."/>
            <person name="Robbins S.J."/>
            <person name="De Goeij J.M."/>
            <person name="Aranda M."/>
            <person name="Bell S.C."/>
            <person name="Webster N.S."/>
        </authorList>
    </citation>
    <scope>NUCLEOTIDE SEQUENCE</scope>
    <source>
        <strain evidence="12">SB0662_bin_9</strain>
    </source>
</reference>
<evidence type="ECO:0000256" key="1">
    <source>
        <dbReference type="ARBA" id="ARBA00008276"/>
    </source>
</evidence>
<comment type="similarity">
    <text evidence="1">Belongs to the folylpolyglutamate synthase family.</text>
</comment>
<dbReference type="Pfam" id="PF08245">
    <property type="entry name" value="Mur_ligase_M"/>
    <property type="match status" value="1"/>
</dbReference>
<evidence type="ECO:0000256" key="9">
    <source>
        <dbReference type="ARBA" id="ARBA00047493"/>
    </source>
</evidence>
<evidence type="ECO:0000256" key="8">
    <source>
        <dbReference type="ARBA" id="ARBA00030592"/>
    </source>
</evidence>
<name>A0A6B1DSJ8_9CHLR</name>
<comment type="catalytic activity">
    <reaction evidence="9">
        <text>(6S)-5,6,7,8-tetrahydrofolyl-(gamma-L-Glu)(n) + L-glutamate + ATP = (6S)-5,6,7,8-tetrahydrofolyl-(gamma-L-Glu)(n+1) + ADP + phosphate + H(+)</text>
        <dbReference type="Rhea" id="RHEA:10580"/>
        <dbReference type="Rhea" id="RHEA-COMP:14738"/>
        <dbReference type="Rhea" id="RHEA-COMP:14740"/>
        <dbReference type="ChEBI" id="CHEBI:15378"/>
        <dbReference type="ChEBI" id="CHEBI:29985"/>
        <dbReference type="ChEBI" id="CHEBI:30616"/>
        <dbReference type="ChEBI" id="CHEBI:43474"/>
        <dbReference type="ChEBI" id="CHEBI:141005"/>
        <dbReference type="ChEBI" id="CHEBI:456216"/>
        <dbReference type="EC" id="6.3.2.17"/>
    </reaction>
</comment>
<keyword evidence="4" id="KW-0479">Metal-binding</keyword>
<dbReference type="GO" id="GO:0008841">
    <property type="term" value="F:dihydrofolate synthase activity"/>
    <property type="evidence" value="ECO:0007669"/>
    <property type="project" value="TreeGrafter"/>
</dbReference>
<dbReference type="Gene3D" id="3.40.1190.10">
    <property type="entry name" value="Mur-like, catalytic domain"/>
    <property type="match status" value="1"/>
</dbReference>
<feature type="domain" description="Mur ligase central" evidence="11">
    <location>
        <begin position="89"/>
        <end position="325"/>
    </location>
</feature>
<dbReference type="InterPro" id="IPR004101">
    <property type="entry name" value="Mur_ligase_C"/>
</dbReference>
<evidence type="ECO:0000256" key="3">
    <source>
        <dbReference type="ARBA" id="ARBA00022598"/>
    </source>
</evidence>
<evidence type="ECO:0000256" key="7">
    <source>
        <dbReference type="ARBA" id="ARBA00022842"/>
    </source>
</evidence>
<dbReference type="PANTHER" id="PTHR11136:SF0">
    <property type="entry name" value="DIHYDROFOLATE SYNTHETASE-RELATED"/>
    <property type="match status" value="1"/>
</dbReference>
<dbReference type="InterPro" id="IPR036615">
    <property type="entry name" value="Mur_ligase_C_dom_sf"/>
</dbReference>
<organism evidence="12">
    <name type="scientific">Caldilineaceae bacterium SB0662_bin_9</name>
    <dbReference type="NCBI Taxonomy" id="2605258"/>
    <lineage>
        <taxon>Bacteria</taxon>
        <taxon>Bacillati</taxon>
        <taxon>Chloroflexota</taxon>
        <taxon>Caldilineae</taxon>
        <taxon>Caldilineales</taxon>
        <taxon>Caldilineaceae</taxon>
    </lineage>
</organism>
<dbReference type="EMBL" id="VXPY01000052">
    <property type="protein sequence ID" value="MYD90197.1"/>
    <property type="molecule type" value="Genomic_DNA"/>
</dbReference>
<evidence type="ECO:0000313" key="12">
    <source>
        <dbReference type="EMBL" id="MYD90197.1"/>
    </source>
</evidence>
<sequence>MKFGRWLGTSLCRPERDATMDTARIQAHIAEYRRGYAWLWSLIRTPAQVAATPQAKELLPTEQGLSLRRLKSFLVSVGAPEENLPYIHVAGTSGKGSVSHLLARILTAGGCRTGLHINPYLQLPHEKLVVDDCWITVPELNELFNDFARRYGLWQQAQGEFARLSYGEAWVALTFLFYVRAAVDWGIVECGSGGRWDASNVVRPRLALVTNIGLDHVETLGGTLESIAWHKAGIFKSGAPALTGAGQPEVLNVLETEARKVGTDLHTVGPAGDSTRDWTFRWHARTHGGRLALTVESRFAVHRDLPMPGLAPFQAANAAVAVAAADLLQAGSGLHLAEGAAAKALAGGAVAGRLEHIQTKPDVILDCAHNVPKAEALVASLQQSWSGRRFLIITGMLTTKDATGILAVLCRLDGDFLLTEPHVFGKSTCRPGDLAQCLPRGERHRLRHLFRDVGCALHHALRTVEPDTVILVTGSVYLVGEARDHWHPRPRLLEDLTVRPPVASRRPG</sequence>
<gene>
    <name evidence="12" type="ORF">F4Y08_07640</name>
</gene>
<evidence type="ECO:0000259" key="10">
    <source>
        <dbReference type="Pfam" id="PF02875"/>
    </source>
</evidence>
<dbReference type="InterPro" id="IPR036565">
    <property type="entry name" value="Mur-like_cat_sf"/>
</dbReference>
<dbReference type="PANTHER" id="PTHR11136">
    <property type="entry name" value="FOLYLPOLYGLUTAMATE SYNTHASE-RELATED"/>
    <property type="match status" value="1"/>
</dbReference>
<evidence type="ECO:0000259" key="11">
    <source>
        <dbReference type="Pfam" id="PF08245"/>
    </source>
</evidence>
<keyword evidence="6" id="KW-0067">ATP-binding</keyword>
<proteinExistence type="inferred from homology"/>
<dbReference type="AlphaFoldDB" id="A0A6B1DSJ8"/>
<evidence type="ECO:0000256" key="4">
    <source>
        <dbReference type="ARBA" id="ARBA00022723"/>
    </source>
</evidence>
<dbReference type="EC" id="6.3.2.17" evidence="2"/>
<dbReference type="Gene3D" id="3.90.190.20">
    <property type="entry name" value="Mur ligase, C-terminal domain"/>
    <property type="match status" value="1"/>
</dbReference>